<sequence>MESLINLKNCCSLTLNVRGEAVSYGGHSECNALLTRGISFITASLCLSLRCSVRPFKPSGSHLHYILDRQDIHAFLTHCPSPWGEGPERDVRTPGRALCPSVLFTHPAGNFLSGVTETCVV</sequence>
<accession>A0AAV9SN81</accession>
<dbReference type="EMBL" id="JAHHUM010000220">
    <property type="protein sequence ID" value="KAK5622052.1"/>
    <property type="molecule type" value="Genomic_DNA"/>
</dbReference>
<protein>
    <submittedName>
        <fullName evidence="1">Uncharacterized protein</fullName>
    </submittedName>
</protein>
<reference evidence="1 2" key="1">
    <citation type="submission" date="2021-06" db="EMBL/GenBank/DDBJ databases">
        <authorList>
            <person name="Palmer J.M."/>
        </authorList>
    </citation>
    <scope>NUCLEOTIDE SEQUENCE [LARGE SCALE GENOMIC DNA]</scope>
    <source>
        <strain evidence="1 2">MEX-2019</strain>
        <tissue evidence="1">Muscle</tissue>
    </source>
</reference>
<dbReference type="AlphaFoldDB" id="A0AAV9SN81"/>
<organism evidence="1 2">
    <name type="scientific">Crenichthys baileyi</name>
    <name type="common">White River springfish</name>
    <dbReference type="NCBI Taxonomy" id="28760"/>
    <lineage>
        <taxon>Eukaryota</taxon>
        <taxon>Metazoa</taxon>
        <taxon>Chordata</taxon>
        <taxon>Craniata</taxon>
        <taxon>Vertebrata</taxon>
        <taxon>Euteleostomi</taxon>
        <taxon>Actinopterygii</taxon>
        <taxon>Neopterygii</taxon>
        <taxon>Teleostei</taxon>
        <taxon>Neoteleostei</taxon>
        <taxon>Acanthomorphata</taxon>
        <taxon>Ovalentaria</taxon>
        <taxon>Atherinomorphae</taxon>
        <taxon>Cyprinodontiformes</taxon>
        <taxon>Goodeidae</taxon>
        <taxon>Crenichthys</taxon>
    </lineage>
</organism>
<dbReference type="Proteomes" id="UP001311232">
    <property type="component" value="Unassembled WGS sequence"/>
</dbReference>
<evidence type="ECO:0000313" key="1">
    <source>
        <dbReference type="EMBL" id="KAK5622052.1"/>
    </source>
</evidence>
<name>A0AAV9SN81_9TELE</name>
<evidence type="ECO:0000313" key="2">
    <source>
        <dbReference type="Proteomes" id="UP001311232"/>
    </source>
</evidence>
<comment type="caution">
    <text evidence="1">The sequence shown here is derived from an EMBL/GenBank/DDBJ whole genome shotgun (WGS) entry which is preliminary data.</text>
</comment>
<proteinExistence type="predicted"/>
<gene>
    <name evidence="1" type="ORF">CRENBAI_011509</name>
</gene>
<keyword evidence="2" id="KW-1185">Reference proteome</keyword>